<dbReference type="InterPro" id="IPR005046">
    <property type="entry name" value="DUF285"/>
</dbReference>
<dbReference type="SUPFAM" id="SSF52047">
    <property type="entry name" value="RNI-like"/>
    <property type="match status" value="1"/>
</dbReference>
<protein>
    <recommendedName>
        <fullName evidence="2">BspA family leucine-rich repeat surface protein</fullName>
    </recommendedName>
</protein>
<dbReference type="Gene3D" id="3.80.10.10">
    <property type="entry name" value="Ribonuclease Inhibitor"/>
    <property type="match status" value="3"/>
</dbReference>
<dbReference type="EMBL" id="BK032823">
    <property type="protein sequence ID" value="DAF62220.1"/>
    <property type="molecule type" value="Genomic_DNA"/>
</dbReference>
<accession>A0A8S5TFY3</accession>
<dbReference type="InterPro" id="IPR032675">
    <property type="entry name" value="LRR_dom_sf"/>
</dbReference>
<evidence type="ECO:0000313" key="1">
    <source>
        <dbReference type="EMBL" id="DAF62220.1"/>
    </source>
</evidence>
<sequence>MAIVNNPHNIQDIDKQYKTWVKLGKPTGILIMNNGNWFPSTETYFAREWLEDFIEAANGLRNKYRPKIENMQYRLKEDYLRNVDFTNTSRFKKVFYTSEDANYTFEIHAYSIEELMGNSDDNGAILNNNGLAELRIYTNGETNPSNVIKITSNDRTDNFRSNDYSREVLPGKFTFCMTNPKNEITDIEFDHKYTLDGLVFIVGYGLTGNFINVTQKQSNPRIPSLNGDSEPTENITSTDLLKVPSVTDAYFFTDRSKQRNAICIDNKGASIGNAWLFNANEYKNRNVVDYTLFSNFKLNTEFLTNIIAPFADYVRYNRDTDEWLFNNHSSNNYSAIKNISMHTIRFDNCKIVSGLFYGIPLQTDKFQELINNFDFLGGDKIEEVSALFTEMDTVETLDLSQIIFPINCKKFKYLFHNSNSIKSIKFNTHFKEMVQNVEDFRENFTSCVNLRKIENLSLSMPKCKSYKSLFAYCENLAEVDLSDIQGSDTEATDLSFMFRNCTSLNKPMIDLSGVKYIKSLNDTFSNTLAFTGKIKFSPEALDMTTKTESQKMDKENGMVYAFYNTNISEIENLDKFKYPELKSLKSTFQNMYKINTIDLSNLTLENVENLTETFSNCHELKTIKVPKAVLSDKLKTMYKTFEYNQKLETLDFPPLTKPNNPQNTISLTSLSNLFYNCSILKTPIYINNLDTSKVTDLSGAFSFGNRNTRVTPNQIDLNGFEDLNTSNVTNFESAFNVRLKDNKPLDLRRWDVRKGTNFSGVFGGATKINITGWDTSNLVNGFGFFSNTHCSSTLNITGLGGLDFSNLDSGAGYYNESFFSYIKNQIRSEKGGIDHMFASNEYLINFAMPNNLKNLSKITSLFSLFSGCYKLTTINMNGCNYNTITNINGFAEFCSELRTVDLSTINFKIKYANMAFYRCVNLAEIKGVLEFDPSLKVVRTNNQYEDYENGSLAKMFENCGNLTGLKVKNIPENNQDAFEAITGLRRNQYTIVS</sequence>
<dbReference type="Pfam" id="PF03382">
    <property type="entry name" value="DUF285"/>
    <property type="match status" value="2"/>
</dbReference>
<reference evidence="1" key="1">
    <citation type="journal article" date="2021" name="Proc. Natl. Acad. Sci. U.S.A.">
        <title>A Catalog of Tens of Thousands of Viruses from Human Metagenomes Reveals Hidden Associations with Chronic Diseases.</title>
        <authorList>
            <person name="Tisza M.J."/>
            <person name="Buck C.B."/>
        </authorList>
    </citation>
    <scope>NUCLEOTIDE SEQUENCE</scope>
    <source>
        <strain evidence="1">CtIty1</strain>
    </source>
</reference>
<name>A0A8S5TFY3_9CAUD</name>
<evidence type="ECO:0008006" key="2">
    <source>
        <dbReference type="Google" id="ProtNLM"/>
    </source>
</evidence>
<proteinExistence type="predicted"/>
<organism evidence="1">
    <name type="scientific">Myoviridae sp. ctIty1</name>
    <dbReference type="NCBI Taxonomy" id="2827673"/>
    <lineage>
        <taxon>Viruses</taxon>
        <taxon>Duplodnaviria</taxon>
        <taxon>Heunggongvirae</taxon>
        <taxon>Uroviricota</taxon>
        <taxon>Caudoviricetes</taxon>
    </lineage>
</organism>